<dbReference type="Gene3D" id="3.40.50.1000">
    <property type="entry name" value="HAD superfamily/HAD-like"/>
    <property type="match status" value="1"/>
</dbReference>
<dbReference type="SFLD" id="SFLDG01129">
    <property type="entry name" value="C1.5:_HAD__Beta-PGM__Phosphata"/>
    <property type="match status" value="1"/>
</dbReference>
<name>M1ME10_9CLOT</name>
<dbReference type="InterPro" id="IPR050155">
    <property type="entry name" value="HAD-like_hydrolase_sf"/>
</dbReference>
<dbReference type="InterPro" id="IPR041492">
    <property type="entry name" value="HAD_2"/>
</dbReference>
<dbReference type="SUPFAM" id="SSF56784">
    <property type="entry name" value="HAD-like"/>
    <property type="match status" value="1"/>
</dbReference>
<dbReference type="PANTHER" id="PTHR43434:SF25">
    <property type="entry name" value="PHOSPHOGLYCOLATE PHOSPHATASE"/>
    <property type="match status" value="1"/>
</dbReference>
<dbReference type="Gene3D" id="1.10.150.240">
    <property type="entry name" value="Putative phosphatase, domain 2"/>
    <property type="match status" value="1"/>
</dbReference>
<proteinExistence type="predicted"/>
<dbReference type="OrthoDB" id="9797743at2"/>
<dbReference type="GO" id="GO:0008967">
    <property type="term" value="F:phosphoglycolate phosphatase activity"/>
    <property type="evidence" value="ECO:0007669"/>
    <property type="project" value="TreeGrafter"/>
</dbReference>
<keyword evidence="1" id="KW-0378">Hydrolase</keyword>
<dbReference type="EMBL" id="CP004121">
    <property type="protein sequence ID" value="AGF56154.1"/>
    <property type="molecule type" value="Genomic_DNA"/>
</dbReference>
<reference evidence="1 2" key="1">
    <citation type="submission" date="2013-02" db="EMBL/GenBank/DDBJ databases">
        <title>Genome sequence of Clostridium saccharoperbutylacetonicum N1-4(HMT).</title>
        <authorList>
            <person name="Poehlein A."/>
            <person name="Daniel R."/>
        </authorList>
    </citation>
    <scope>NUCLEOTIDE SEQUENCE [LARGE SCALE GENOMIC DNA]</scope>
    <source>
        <strain evidence="2">N1-4(HMT)</strain>
    </source>
</reference>
<dbReference type="Proteomes" id="UP000011728">
    <property type="component" value="Chromosome"/>
</dbReference>
<dbReference type="InterPro" id="IPR006439">
    <property type="entry name" value="HAD-SF_hydro_IA"/>
</dbReference>
<dbReference type="PANTHER" id="PTHR43434">
    <property type="entry name" value="PHOSPHOGLYCOLATE PHOSPHATASE"/>
    <property type="match status" value="1"/>
</dbReference>
<sequence length="206" mass="23863">MIKDIIWDFDGILFDTYPGTVNAFILALKDSGIEETSENVLNCLKISDSYAVTYFKKLYDLDEAFNDKYNAYKKDIKPEMIRPFQFAKEVCRQFTALGGRNYIITHRGESTLKFLEHYSMRKHFTEIVTKQYGFKRKPDPEAFIYLIEKYKINKSSAMVIGDRECEILGGKSAGISTCLYNTNNVKISTEPDFYIESLEEIINIID</sequence>
<dbReference type="GO" id="GO:0005829">
    <property type="term" value="C:cytosol"/>
    <property type="evidence" value="ECO:0007669"/>
    <property type="project" value="TreeGrafter"/>
</dbReference>
<evidence type="ECO:0000313" key="1">
    <source>
        <dbReference type="EMBL" id="AGF56154.1"/>
    </source>
</evidence>
<dbReference type="SFLD" id="SFLDS00003">
    <property type="entry name" value="Haloacid_Dehalogenase"/>
    <property type="match status" value="1"/>
</dbReference>
<dbReference type="InterPro" id="IPR023198">
    <property type="entry name" value="PGP-like_dom2"/>
</dbReference>
<dbReference type="HOGENOM" id="CLU_045011_19_5_9"/>
<dbReference type="AlphaFoldDB" id="M1ME10"/>
<dbReference type="InterPro" id="IPR036412">
    <property type="entry name" value="HAD-like_sf"/>
</dbReference>
<gene>
    <name evidence="1" type="ORF">Cspa_c23890</name>
</gene>
<keyword evidence="2" id="KW-1185">Reference proteome</keyword>
<dbReference type="PATRIC" id="fig|931276.5.peg.2393"/>
<organism evidence="1 2">
    <name type="scientific">Clostridium saccharoperbutylacetonicum N1-4(HMT)</name>
    <dbReference type="NCBI Taxonomy" id="931276"/>
    <lineage>
        <taxon>Bacteria</taxon>
        <taxon>Bacillati</taxon>
        <taxon>Bacillota</taxon>
        <taxon>Clostridia</taxon>
        <taxon>Eubacteriales</taxon>
        <taxon>Clostridiaceae</taxon>
        <taxon>Clostridium</taxon>
    </lineage>
</organism>
<dbReference type="InterPro" id="IPR023214">
    <property type="entry name" value="HAD_sf"/>
</dbReference>
<dbReference type="RefSeq" id="WP_015392473.1">
    <property type="nucleotide sequence ID" value="NC_020291.1"/>
</dbReference>
<dbReference type="Pfam" id="PF13419">
    <property type="entry name" value="HAD_2"/>
    <property type="match status" value="1"/>
</dbReference>
<dbReference type="eggNOG" id="COG0546">
    <property type="taxonomic scope" value="Bacteria"/>
</dbReference>
<dbReference type="NCBIfam" id="TIGR01549">
    <property type="entry name" value="HAD-SF-IA-v1"/>
    <property type="match status" value="1"/>
</dbReference>
<protein>
    <submittedName>
        <fullName evidence="1">HAD-superfamily hydrolase, subfamily IA, variant 1</fullName>
    </submittedName>
</protein>
<accession>M1ME10</accession>
<evidence type="ECO:0000313" key="2">
    <source>
        <dbReference type="Proteomes" id="UP000011728"/>
    </source>
</evidence>
<dbReference type="GO" id="GO:0006281">
    <property type="term" value="P:DNA repair"/>
    <property type="evidence" value="ECO:0007669"/>
    <property type="project" value="TreeGrafter"/>
</dbReference>
<dbReference type="KEGG" id="csr:Cspa_c23890"/>